<evidence type="ECO:0008006" key="3">
    <source>
        <dbReference type="Google" id="ProtNLM"/>
    </source>
</evidence>
<evidence type="ECO:0000313" key="2">
    <source>
        <dbReference type="Proteomes" id="UP000603200"/>
    </source>
</evidence>
<gene>
    <name evidence="1" type="ORF">Ahu01nite_069700</name>
</gene>
<organism evidence="1 2">
    <name type="scientific">Winogradskya humida</name>
    <dbReference type="NCBI Taxonomy" id="113566"/>
    <lineage>
        <taxon>Bacteria</taxon>
        <taxon>Bacillati</taxon>
        <taxon>Actinomycetota</taxon>
        <taxon>Actinomycetes</taxon>
        <taxon>Micromonosporales</taxon>
        <taxon>Micromonosporaceae</taxon>
        <taxon>Winogradskya</taxon>
    </lineage>
</organism>
<protein>
    <recommendedName>
        <fullName evidence="3">Methyl-accepting chemotaxis protein</fullName>
    </recommendedName>
</protein>
<keyword evidence="2" id="KW-1185">Reference proteome</keyword>
<sequence length="71" mass="7769">MNEEQARLEQRASDLMNLNAIALEETEQSLHASADRRNDEKASARLHELADGVSETAAQIAARAQRLSPPA</sequence>
<accession>A0ABQ3ZZ70</accession>
<reference evidence="1 2" key="1">
    <citation type="submission" date="2021-01" db="EMBL/GenBank/DDBJ databases">
        <title>Whole genome shotgun sequence of Actinoplanes humidus NBRC 14915.</title>
        <authorList>
            <person name="Komaki H."/>
            <person name="Tamura T."/>
        </authorList>
    </citation>
    <scope>NUCLEOTIDE SEQUENCE [LARGE SCALE GENOMIC DNA]</scope>
    <source>
        <strain evidence="1 2">NBRC 14915</strain>
    </source>
</reference>
<evidence type="ECO:0000313" key="1">
    <source>
        <dbReference type="EMBL" id="GIE23868.1"/>
    </source>
</evidence>
<dbReference type="RefSeq" id="WP_203840918.1">
    <property type="nucleotide sequence ID" value="NZ_BAAATV010000003.1"/>
</dbReference>
<proteinExistence type="predicted"/>
<dbReference type="Proteomes" id="UP000603200">
    <property type="component" value="Unassembled WGS sequence"/>
</dbReference>
<dbReference type="EMBL" id="BOMN01000100">
    <property type="protein sequence ID" value="GIE23868.1"/>
    <property type="molecule type" value="Genomic_DNA"/>
</dbReference>
<comment type="caution">
    <text evidence="1">The sequence shown here is derived from an EMBL/GenBank/DDBJ whole genome shotgun (WGS) entry which is preliminary data.</text>
</comment>
<name>A0ABQ3ZZ70_9ACTN</name>